<proteinExistence type="predicted"/>
<accession>A0A6J7GWD5</accession>
<dbReference type="SUPFAM" id="SSF53335">
    <property type="entry name" value="S-adenosyl-L-methionine-dependent methyltransferases"/>
    <property type="match status" value="1"/>
</dbReference>
<dbReference type="PROSITE" id="PS01184">
    <property type="entry name" value="UBIE_2"/>
    <property type="match status" value="1"/>
</dbReference>
<dbReference type="CDD" id="cd02440">
    <property type="entry name" value="AdoMet_MTases"/>
    <property type="match status" value="1"/>
</dbReference>
<sequence>MSGPQPPGTPGVPIGERYVPAAGHRFLTRFYDPAMAMTMREGTFRQALVRAAVAPQPASILDVGCGTGSQAIALADAAPHAQITAVDGDPDALARAHARGANRSIVWTEALAQDLPLPDDAVDCVTASLLLHHLSPATRLRALQEMRRVLRPGGRLHIADWGRPQDPAMHLAFFAIRVLDGRENTADHAAGRIPQIIQSAGFSEVRVTRRMRTVLGTLEIVEAR</sequence>
<keyword evidence="3" id="KW-0949">S-adenosyl-L-methionine</keyword>
<evidence type="ECO:0000256" key="3">
    <source>
        <dbReference type="ARBA" id="ARBA00022691"/>
    </source>
</evidence>
<keyword evidence="2" id="KW-0808">Transferase</keyword>
<dbReference type="InterPro" id="IPR041698">
    <property type="entry name" value="Methyltransf_25"/>
</dbReference>
<evidence type="ECO:0000256" key="2">
    <source>
        <dbReference type="ARBA" id="ARBA00022679"/>
    </source>
</evidence>
<dbReference type="Pfam" id="PF13649">
    <property type="entry name" value="Methyltransf_25"/>
    <property type="match status" value="1"/>
</dbReference>
<dbReference type="AlphaFoldDB" id="A0A6J7GWD5"/>
<feature type="domain" description="Methyltransferase" evidence="4">
    <location>
        <begin position="60"/>
        <end position="154"/>
    </location>
</feature>
<reference evidence="5" key="1">
    <citation type="submission" date="2020-05" db="EMBL/GenBank/DDBJ databases">
        <authorList>
            <person name="Chiriac C."/>
            <person name="Salcher M."/>
            <person name="Ghai R."/>
            <person name="Kavagutti S V."/>
        </authorList>
    </citation>
    <scope>NUCLEOTIDE SEQUENCE</scope>
</reference>
<evidence type="ECO:0000259" key="4">
    <source>
        <dbReference type="Pfam" id="PF13649"/>
    </source>
</evidence>
<dbReference type="GO" id="GO:0032259">
    <property type="term" value="P:methylation"/>
    <property type="evidence" value="ECO:0007669"/>
    <property type="project" value="UniProtKB-KW"/>
</dbReference>
<evidence type="ECO:0000256" key="1">
    <source>
        <dbReference type="ARBA" id="ARBA00022603"/>
    </source>
</evidence>
<evidence type="ECO:0000313" key="5">
    <source>
        <dbReference type="EMBL" id="CAB4907789.1"/>
    </source>
</evidence>
<dbReference type="Gene3D" id="3.40.50.150">
    <property type="entry name" value="Vaccinia Virus protein VP39"/>
    <property type="match status" value="1"/>
</dbReference>
<dbReference type="PANTHER" id="PTHR43591:SF24">
    <property type="entry name" value="2-METHOXY-6-POLYPRENYL-1,4-BENZOQUINOL METHYLASE, MITOCHONDRIAL"/>
    <property type="match status" value="1"/>
</dbReference>
<dbReference type="InterPro" id="IPR023576">
    <property type="entry name" value="UbiE/COQ5_MeTrFase_CS"/>
</dbReference>
<keyword evidence="1" id="KW-0489">Methyltransferase</keyword>
<name>A0A6J7GWD5_9ZZZZ</name>
<organism evidence="5">
    <name type="scientific">freshwater metagenome</name>
    <dbReference type="NCBI Taxonomy" id="449393"/>
    <lineage>
        <taxon>unclassified sequences</taxon>
        <taxon>metagenomes</taxon>
        <taxon>ecological metagenomes</taxon>
    </lineage>
</organism>
<dbReference type="EMBL" id="CAFBMK010000042">
    <property type="protein sequence ID" value="CAB4907789.1"/>
    <property type="molecule type" value="Genomic_DNA"/>
</dbReference>
<protein>
    <submittedName>
        <fullName evidence="5">Unannotated protein</fullName>
    </submittedName>
</protein>
<dbReference type="PANTHER" id="PTHR43591">
    <property type="entry name" value="METHYLTRANSFERASE"/>
    <property type="match status" value="1"/>
</dbReference>
<dbReference type="InterPro" id="IPR029063">
    <property type="entry name" value="SAM-dependent_MTases_sf"/>
</dbReference>
<dbReference type="GO" id="GO:0008168">
    <property type="term" value="F:methyltransferase activity"/>
    <property type="evidence" value="ECO:0007669"/>
    <property type="project" value="UniProtKB-KW"/>
</dbReference>
<gene>
    <name evidence="5" type="ORF">UFOPK3564_01015</name>
</gene>